<proteinExistence type="predicted"/>
<accession>A0ABP9M8T2</accession>
<reference evidence="2" key="1">
    <citation type="journal article" date="2019" name="Int. J. Syst. Evol. Microbiol.">
        <title>The Global Catalogue of Microorganisms (GCM) 10K type strain sequencing project: providing services to taxonomists for standard genome sequencing and annotation.</title>
        <authorList>
            <consortium name="The Broad Institute Genomics Platform"/>
            <consortium name="The Broad Institute Genome Sequencing Center for Infectious Disease"/>
            <person name="Wu L."/>
            <person name="Ma J."/>
        </authorList>
    </citation>
    <scope>NUCLEOTIDE SEQUENCE [LARGE SCALE GENOMIC DNA]</scope>
    <source>
        <strain evidence="2">JCM 18423</strain>
    </source>
</reference>
<dbReference type="Gene3D" id="1.10.260.40">
    <property type="entry name" value="lambda repressor-like DNA-binding domains"/>
    <property type="match status" value="1"/>
</dbReference>
<dbReference type="Proteomes" id="UP001500227">
    <property type="component" value="Unassembled WGS sequence"/>
</dbReference>
<dbReference type="InterPro" id="IPR010982">
    <property type="entry name" value="Lambda_DNA-bd_dom_sf"/>
</dbReference>
<evidence type="ECO:0000313" key="1">
    <source>
        <dbReference type="EMBL" id="GAA5091625.1"/>
    </source>
</evidence>
<organism evidence="1 2">
    <name type="scientific">Paenalcaligenes hermetiae</name>
    <dbReference type="NCBI Taxonomy" id="1157987"/>
    <lineage>
        <taxon>Bacteria</taxon>
        <taxon>Pseudomonadati</taxon>
        <taxon>Pseudomonadota</taxon>
        <taxon>Betaproteobacteria</taxon>
        <taxon>Burkholderiales</taxon>
        <taxon>Alcaligenaceae</taxon>
        <taxon>Paenalcaligenes</taxon>
    </lineage>
</organism>
<comment type="caution">
    <text evidence="1">The sequence shown here is derived from an EMBL/GenBank/DDBJ whole genome shotgun (WGS) entry which is preliminary data.</text>
</comment>
<name>A0ABP9M8T2_9BURK</name>
<dbReference type="EMBL" id="BAABKD010000011">
    <property type="protein sequence ID" value="GAA5091625.1"/>
    <property type="molecule type" value="Genomic_DNA"/>
</dbReference>
<evidence type="ECO:0000313" key="2">
    <source>
        <dbReference type="Proteomes" id="UP001500227"/>
    </source>
</evidence>
<sequence>MLYSSIKTQQGVKQNVDKNINTVFNNRITNHFFTIMKKAEALINELGGPAQVAKRLGIYPTGVARVSNWKKRGIPAHVYLQYPHIFHTYPAHEVCREVSKVNTL</sequence>
<gene>
    <name evidence="1" type="ORF">GCM10023337_17630</name>
</gene>
<protein>
    <submittedName>
        <fullName evidence="1">Uncharacterized protein</fullName>
    </submittedName>
</protein>
<keyword evidence="2" id="KW-1185">Reference proteome</keyword>